<keyword evidence="1" id="KW-1133">Transmembrane helix</keyword>
<evidence type="ECO:0000313" key="2">
    <source>
        <dbReference type="EMBL" id="OGW99234.1"/>
    </source>
</evidence>
<organism evidence="2 3">
    <name type="scientific">Candidatus Danuiimicrobium aquiferis</name>
    <dbReference type="NCBI Taxonomy" id="1801832"/>
    <lineage>
        <taxon>Bacteria</taxon>
        <taxon>Pseudomonadati</taxon>
        <taxon>Candidatus Omnitrophota</taxon>
        <taxon>Candidatus Danuiimicrobium</taxon>
    </lineage>
</organism>
<keyword evidence="1" id="KW-0812">Transmembrane</keyword>
<name>A0A1G1L286_9BACT</name>
<proteinExistence type="predicted"/>
<gene>
    <name evidence="2" type="ORF">A3G33_02235</name>
</gene>
<evidence type="ECO:0000256" key="1">
    <source>
        <dbReference type="SAM" id="Phobius"/>
    </source>
</evidence>
<accession>A0A1G1L286</accession>
<comment type="caution">
    <text evidence="2">The sequence shown here is derived from an EMBL/GenBank/DDBJ whole genome shotgun (WGS) entry which is preliminary data.</text>
</comment>
<sequence length="2005" mass="228055">MTGWKKYGAPSFYLKFLSTITILTFCFNTILSPVSIAYSSVNRKNIEYRPGTTVARRTAPLQENPIVIPSSMGSIQEIYFPPLPYDSNAHPPLIIHIQDAHTSLEAQENIRNILHHLVQTYDIHSLFLEGTMNNVVPEAFQFFDDFALNQKMAMLLAKDGVIGGAELFLADQLVGEHGRDISAYGPENAKLYQQNLEVFQYVLHQENESNEFLNFLQSLILTNASYTLNETLLTLFQRWIAFNNHELSLLDYLNFLGSHAERELGLNLSDARNQLQWPMLTRILKMRELEQKIVGQEQKAAVEYDTLLNWAREQNIPAELIHKLKSVLDKKGASEKSNQNLRNFFHRLYGTLNAKDFTFSNYPNALLKSGISILQDELEANQLFQEIERLSYRLLNHCATTRDEKQLITIQQNAFLLKTLLSLNLTPDDYSRINVRKNDLLPSVLLEQLSKINNQRSVVRKPKSVKVPSGQKVLATDRIFNCALDFYTGAKKREEAIFANTISKMKTVNETTAVLITGGFHADGFLEQCKKQNIAFIEIAPHISETTTDIPYRDVMQFRSNALALRSQVKAFPIHALPAAEQAFIQNTFTQELTRSELRILNANLATVIAQEISAIPSGIRKSALSQFLFSVNKSRGAQILGIRYSQKRVLLYQGNPVPANRDESRAIGLTVNGPTTYPMNKIARSEIRNGAREAFGEALTDFGLGMYSYLLSRKQMALRGSPQEYYREAALFFAEMKFFDQALIFAEKIPEPTRNQKIRTFLKIAKNALEDGNIPAAKKAWAHAQNSFQGFDIARHIDVQHALKTKAIVEAELGLPTDNTIRLLSEHMPHSVTFAKLMVQIVQANDLVSLDKLRSDVFDLTDEEQQIDALKRILEREMKLVKSDSDFAYVRKTILDAVTNLLQSNPSKNPTWATLASLSPRKNQLPRLRTFLVAVKFLAKDKSTEARGIANRFLYELETRIKNGPAVNGDEQAEMLAGIAKLKNELGEPGSDKLFRRSKEIALLIEDAKTRSLSLSRIAELESDSGRHKDAEETLKLLPPFLKHFRLSAMKAVSLSKWNSFKSTHKMINPEADFPEFNALTEIKDPIYTLELLLLFMQHPKLVKSSIELRDAVTIFQNSQDLPLSITAWADAQQKKKISVESYELWMQSIAEVAFQFYAMDSSDRWRSTLEHFHRDGKYQERFLAQAYLRAIAHHNALLDRIIFHAQGPDGKYLTVVTRWGAMVDTVPEEEWDGMRANDLFSQGSETANALMNERQIPAIVLIEGKPISNNPFDMREGFLAWREFQEPLLLLPRERPPTTINERQVRLIGFSPELDQLYYAIDGEIISCHLDLTRFIINIRTWFENKGKLLRDQTEEKIKYLLSLPEFESSGKHLIITGAKEYSLSPQLLERLLSPQEGLSWLLEANENAHRERGISLNPAEIYREIFLLFTFTKFVEQGLFMEAVVYNALYHGPIELKGHQHAIETTIDLIEKGIATPLRAEARIDRNAIDDFSRDLDLLEKSSTSVEDRRKAAKALSQTMGSVIGFLTKNDQKSVRTIMNRLAAVYRRETDHEVKALLAKDVVRGQFRYKDEETEGFRTWYLEYFGAYANQPDPARSEEMKNGLIGLKEGLERHYEKLKQKKKELLPQALRNAYRQILLNLVKLGWLTQSDGTRAKTVFDLLVAFLGYSYETPQTLTSRATPFFAIDKSFFTQSGTIRQLHHIGRSTNHPLAQLAGQLLRNIKRPDERRRGNTRSELRIAQELTDGVFSPKFAQQLDQEKLNGLLAKILPAKYSRTKPKPENYYSYLSRTPEKTKRAQDAILSIAPVFRSIPSASDPGIQSLIDFASHNKNAVIQIYFPGISPPLLNDLKQTMDREILKRRAELGIKSGGTNLVFTNDGEKHKEFMKNVVMKTAGRLVIFDSNDQELKTLAALAAKMKQKTFSDRFGKTGETLRKMGKVLFTHDDNTPAEIKGYAITAAINTLLEARDEDISDDVQAASDIMTLTQNFEIYTRAQEIIQHAA</sequence>
<feature type="transmembrane region" description="Helical" evidence="1">
    <location>
        <begin position="12"/>
        <end position="31"/>
    </location>
</feature>
<dbReference type="EMBL" id="MHFR01000012">
    <property type="protein sequence ID" value="OGW99234.1"/>
    <property type="molecule type" value="Genomic_DNA"/>
</dbReference>
<reference evidence="2 3" key="1">
    <citation type="journal article" date="2016" name="Nat. Commun.">
        <title>Thousands of microbial genomes shed light on interconnected biogeochemical processes in an aquifer system.</title>
        <authorList>
            <person name="Anantharaman K."/>
            <person name="Brown C.T."/>
            <person name="Hug L.A."/>
            <person name="Sharon I."/>
            <person name="Castelle C.J."/>
            <person name="Probst A.J."/>
            <person name="Thomas B.C."/>
            <person name="Singh A."/>
            <person name="Wilkins M.J."/>
            <person name="Karaoz U."/>
            <person name="Brodie E.L."/>
            <person name="Williams K.H."/>
            <person name="Hubbard S.S."/>
            <person name="Banfield J.F."/>
        </authorList>
    </citation>
    <scope>NUCLEOTIDE SEQUENCE [LARGE SCALE GENOMIC DNA]</scope>
</reference>
<evidence type="ECO:0000313" key="3">
    <source>
        <dbReference type="Proteomes" id="UP000178187"/>
    </source>
</evidence>
<keyword evidence="1" id="KW-0472">Membrane</keyword>
<protein>
    <submittedName>
        <fullName evidence="2">Uncharacterized protein</fullName>
    </submittedName>
</protein>
<dbReference type="Proteomes" id="UP000178187">
    <property type="component" value="Unassembled WGS sequence"/>
</dbReference>